<reference evidence="1" key="1">
    <citation type="journal article" date="2014" name="Front. Microbiol.">
        <title>High frequency of phylogenetically diverse reductive dehalogenase-homologous genes in deep subseafloor sedimentary metagenomes.</title>
        <authorList>
            <person name="Kawai M."/>
            <person name="Futagami T."/>
            <person name="Toyoda A."/>
            <person name="Takaki Y."/>
            <person name="Nishi S."/>
            <person name="Hori S."/>
            <person name="Arai W."/>
            <person name="Tsubouchi T."/>
            <person name="Morono Y."/>
            <person name="Uchiyama I."/>
            <person name="Ito T."/>
            <person name="Fujiyama A."/>
            <person name="Inagaki F."/>
            <person name="Takami H."/>
        </authorList>
    </citation>
    <scope>NUCLEOTIDE SEQUENCE</scope>
    <source>
        <strain evidence="1">Expedition CK06-06</strain>
    </source>
</reference>
<organism evidence="1">
    <name type="scientific">marine sediment metagenome</name>
    <dbReference type="NCBI Taxonomy" id="412755"/>
    <lineage>
        <taxon>unclassified sequences</taxon>
        <taxon>metagenomes</taxon>
        <taxon>ecological metagenomes</taxon>
    </lineage>
</organism>
<accession>X0U3B5</accession>
<dbReference type="EMBL" id="BARS01011892">
    <property type="protein sequence ID" value="GAF94897.1"/>
    <property type="molecule type" value="Genomic_DNA"/>
</dbReference>
<sequence length="48" mass="5826">MAEKKRTKTQDAEAREIRREIKMTADERQKMAKKIKQEYYGKKLPDVR</sequence>
<protein>
    <submittedName>
        <fullName evidence="1">Uncharacterized protein</fullName>
    </submittedName>
</protein>
<feature type="non-terminal residue" evidence="1">
    <location>
        <position position="48"/>
    </location>
</feature>
<comment type="caution">
    <text evidence="1">The sequence shown here is derived from an EMBL/GenBank/DDBJ whole genome shotgun (WGS) entry which is preliminary data.</text>
</comment>
<name>X0U3B5_9ZZZZ</name>
<gene>
    <name evidence="1" type="ORF">S01H1_21450</name>
</gene>
<evidence type="ECO:0000313" key="1">
    <source>
        <dbReference type="EMBL" id="GAF94897.1"/>
    </source>
</evidence>
<proteinExistence type="predicted"/>
<dbReference type="AlphaFoldDB" id="X0U3B5"/>